<sequence length="629" mass="69790">MKGYCREGKWIETLSAFRQMLVTNEKPNNYTVPVALRACAGLGAIELGLQIHGLVKKNGKMNENLFVGSALIELYSTCGKMADSLRVFNDFSRPDVVMWTSMVNGYQRNGDPERALDFFSLMAMDHLDPDEVTLISIVGVCAQLGNLGNGKCLHGFLIKRRHDKHLSLLNSLLNFYGKTNSVNSAANLFRTMEEKDVITWSTMITAYGQNGHAVEALNLFHEMTDERVEYNSVTVITALQACAATYSIEEGKRIHELAAKKGLESDVSVSNALLDMYMKCSSPEEAVDLFQRMPKKNVVSWSVLISGYTQNGRAYESVRIFRHMLSDGNRPDAISLVKVLTASSELGILQQALCLHGYVVRNGFNDNIFVGASLIELYSKCGSLENATKIFEGAKVRDVVIWSSMIAGYGIHGQGVQALKTYDQMVKGSAVQPNSVTFLSILSACSHAGLVKEGLELFNRMVCGYKLTPNADHYGITVDLLGRIGELDKAMDIICRMPIPAEPHVWGALLGACRIYNNIELGEIAAKNLFPLDPNHAGYYMLLANMYALDGKWHNVADLRAVVKKKGLKKFFGHSAVEIRKEVHCFLAGDRSHPELQHIYEFLKNLEMAIREEGDVAAHDFLLPKGEFH</sequence>
<accession>A0AAD3S9P0</accession>
<feature type="repeat" description="PPR" evidence="2">
    <location>
        <begin position="297"/>
        <end position="331"/>
    </location>
</feature>
<dbReference type="Pfam" id="PF13041">
    <property type="entry name" value="PPR_2"/>
    <property type="match status" value="3"/>
</dbReference>
<feature type="repeat" description="PPR" evidence="2">
    <location>
        <begin position="196"/>
        <end position="230"/>
    </location>
</feature>
<dbReference type="Proteomes" id="UP001279734">
    <property type="component" value="Unassembled WGS sequence"/>
</dbReference>
<name>A0AAD3S9P0_NEPGR</name>
<evidence type="ECO:0008006" key="5">
    <source>
        <dbReference type="Google" id="ProtNLM"/>
    </source>
</evidence>
<evidence type="ECO:0000313" key="4">
    <source>
        <dbReference type="Proteomes" id="UP001279734"/>
    </source>
</evidence>
<dbReference type="InterPro" id="IPR046849">
    <property type="entry name" value="E2_motif"/>
</dbReference>
<dbReference type="FunFam" id="1.25.40.10:FF:000436">
    <property type="entry name" value="Pentatricopeptide repeat-containing protein At5g39350 family"/>
    <property type="match status" value="1"/>
</dbReference>
<dbReference type="PANTHER" id="PTHR24015">
    <property type="entry name" value="OS07G0578800 PROTEIN-RELATED"/>
    <property type="match status" value="1"/>
</dbReference>
<dbReference type="PANTHER" id="PTHR24015:SF2014">
    <property type="entry name" value="PENTATRICOPEPTIDE REPEAT-CONTAINING PROTEIN"/>
    <property type="match status" value="1"/>
</dbReference>
<feature type="repeat" description="PPR" evidence="2">
    <location>
        <begin position="266"/>
        <end position="296"/>
    </location>
</feature>
<dbReference type="Pfam" id="PF20430">
    <property type="entry name" value="Eplus_motif"/>
    <property type="match status" value="1"/>
</dbReference>
<dbReference type="EMBL" id="BSYO01000006">
    <property type="protein sequence ID" value="GMH06789.1"/>
    <property type="molecule type" value="Genomic_DNA"/>
</dbReference>
<dbReference type="NCBIfam" id="TIGR00756">
    <property type="entry name" value="PPR"/>
    <property type="match status" value="7"/>
</dbReference>
<feature type="repeat" description="PPR" evidence="2">
    <location>
        <begin position="95"/>
        <end position="129"/>
    </location>
</feature>
<dbReference type="InterPro" id="IPR046960">
    <property type="entry name" value="PPR_At4g14850-like_plant"/>
</dbReference>
<dbReference type="AlphaFoldDB" id="A0AAD3S9P0"/>
<evidence type="ECO:0000256" key="2">
    <source>
        <dbReference type="PROSITE-ProRule" id="PRU00708"/>
    </source>
</evidence>
<dbReference type="Pfam" id="PF01535">
    <property type="entry name" value="PPR"/>
    <property type="match status" value="3"/>
</dbReference>
<dbReference type="GO" id="GO:0003723">
    <property type="term" value="F:RNA binding"/>
    <property type="evidence" value="ECO:0007669"/>
    <property type="project" value="InterPro"/>
</dbReference>
<protein>
    <recommendedName>
        <fullName evidence="5">Pentatricopeptide repeat-containing protein</fullName>
    </recommendedName>
</protein>
<dbReference type="Pfam" id="PF20431">
    <property type="entry name" value="E_motif"/>
    <property type="match status" value="1"/>
</dbReference>
<comment type="caution">
    <text evidence="3">The sequence shown here is derived from an EMBL/GenBank/DDBJ whole genome shotgun (WGS) entry which is preliminary data.</text>
</comment>
<proteinExistence type="predicted"/>
<dbReference type="FunFam" id="1.25.40.10:FF:000344">
    <property type="entry name" value="Pentatricopeptide repeat-containing protein"/>
    <property type="match status" value="1"/>
</dbReference>
<keyword evidence="4" id="KW-1185">Reference proteome</keyword>
<dbReference type="PROSITE" id="PS51375">
    <property type="entry name" value="PPR"/>
    <property type="match status" value="4"/>
</dbReference>
<dbReference type="FunFam" id="1.25.40.10:FF:000073">
    <property type="entry name" value="Pentatricopeptide repeat-containing protein chloroplastic"/>
    <property type="match status" value="1"/>
</dbReference>
<dbReference type="InterPro" id="IPR046848">
    <property type="entry name" value="E_motif"/>
</dbReference>
<keyword evidence="1" id="KW-0677">Repeat</keyword>
<dbReference type="SUPFAM" id="SSF48452">
    <property type="entry name" value="TPR-like"/>
    <property type="match status" value="1"/>
</dbReference>
<gene>
    <name evidence="3" type="ORF">Nepgr_008629</name>
</gene>
<dbReference type="GO" id="GO:0009451">
    <property type="term" value="P:RNA modification"/>
    <property type="evidence" value="ECO:0007669"/>
    <property type="project" value="InterPro"/>
</dbReference>
<dbReference type="InterPro" id="IPR002885">
    <property type="entry name" value="PPR_rpt"/>
</dbReference>
<dbReference type="Gene3D" id="1.25.40.10">
    <property type="entry name" value="Tetratricopeptide repeat domain"/>
    <property type="match status" value="4"/>
</dbReference>
<organism evidence="3 4">
    <name type="scientific">Nepenthes gracilis</name>
    <name type="common">Slender pitcher plant</name>
    <dbReference type="NCBI Taxonomy" id="150966"/>
    <lineage>
        <taxon>Eukaryota</taxon>
        <taxon>Viridiplantae</taxon>
        <taxon>Streptophyta</taxon>
        <taxon>Embryophyta</taxon>
        <taxon>Tracheophyta</taxon>
        <taxon>Spermatophyta</taxon>
        <taxon>Magnoliopsida</taxon>
        <taxon>eudicotyledons</taxon>
        <taxon>Gunneridae</taxon>
        <taxon>Pentapetalae</taxon>
        <taxon>Caryophyllales</taxon>
        <taxon>Nepenthaceae</taxon>
        <taxon>Nepenthes</taxon>
    </lineage>
</organism>
<evidence type="ECO:0000313" key="3">
    <source>
        <dbReference type="EMBL" id="GMH06789.1"/>
    </source>
</evidence>
<dbReference type="InterPro" id="IPR011990">
    <property type="entry name" value="TPR-like_helical_dom_sf"/>
</dbReference>
<evidence type="ECO:0000256" key="1">
    <source>
        <dbReference type="ARBA" id="ARBA00022737"/>
    </source>
</evidence>
<reference evidence="3" key="1">
    <citation type="submission" date="2023-05" db="EMBL/GenBank/DDBJ databases">
        <title>Nepenthes gracilis genome sequencing.</title>
        <authorList>
            <person name="Fukushima K."/>
        </authorList>
    </citation>
    <scope>NUCLEOTIDE SEQUENCE</scope>
    <source>
        <strain evidence="3">SING2019-196</strain>
    </source>
</reference>
<dbReference type="FunFam" id="1.25.40.10:FF:000184">
    <property type="entry name" value="Pentatricopeptide repeat-containing protein, chloroplastic"/>
    <property type="match status" value="1"/>
</dbReference>